<dbReference type="InterPro" id="IPR036249">
    <property type="entry name" value="Thioredoxin-like_sf"/>
</dbReference>
<gene>
    <name evidence="1" type="ORF">CO662_29765</name>
</gene>
<accession>A0ABX4J0X7</accession>
<reference evidence="1 2" key="1">
    <citation type="submission" date="2017-09" db="EMBL/GenBank/DDBJ databases">
        <title>Comparative genomics of rhizobia isolated from Phaseolus vulgaris in China.</title>
        <authorList>
            <person name="Tong W."/>
        </authorList>
    </citation>
    <scope>NUCLEOTIDE SEQUENCE [LARGE SCALE GENOMIC DNA]</scope>
    <source>
        <strain evidence="1 2">Y27</strain>
    </source>
</reference>
<sequence length="233" mass="25842">MKSELIYVSDTYCLWCYAISKTVARVASEYSDTLTVRIVHGGMIAGDRTLRAFFERFPDPVGLHKHVASVSNANFGEPYLYQIRNLNRSKRILNSLYPSFAIEALGMLGAEDKLAVSAKIYEAHYVRGLDLNNLATYADIVATFGVEYDDFRKHFCSPSVRATVGEDLKWVNKVGVCGFPALLLKRSDNHYKMVARGFMAHQALKQELDLAVSERISVAGAAGTACDVNNGRC</sequence>
<organism evidence="1 2">
    <name type="scientific">Rhizobium anhuiense</name>
    <dbReference type="NCBI Taxonomy" id="1184720"/>
    <lineage>
        <taxon>Bacteria</taxon>
        <taxon>Pseudomonadati</taxon>
        <taxon>Pseudomonadota</taxon>
        <taxon>Alphaproteobacteria</taxon>
        <taxon>Hyphomicrobiales</taxon>
        <taxon>Rhizobiaceae</taxon>
        <taxon>Rhizobium/Agrobacterium group</taxon>
        <taxon>Rhizobium</taxon>
    </lineage>
</organism>
<name>A0ABX4J0X7_9HYPH</name>
<keyword evidence="2" id="KW-1185">Reference proteome</keyword>
<dbReference type="Proteomes" id="UP000219972">
    <property type="component" value="Unassembled WGS sequence"/>
</dbReference>
<dbReference type="RefSeq" id="WP_097544886.1">
    <property type="nucleotide sequence ID" value="NZ_NWSJ01000022.1"/>
</dbReference>
<comment type="caution">
    <text evidence="1">The sequence shown here is derived from an EMBL/GenBank/DDBJ whole genome shotgun (WGS) entry which is preliminary data.</text>
</comment>
<protein>
    <recommendedName>
        <fullName evidence="3">DsbA family protein</fullName>
    </recommendedName>
</protein>
<evidence type="ECO:0008006" key="3">
    <source>
        <dbReference type="Google" id="ProtNLM"/>
    </source>
</evidence>
<dbReference type="Gene3D" id="1.10.472.60">
    <property type="entry name" value="putative protein disulfide isomerase domain"/>
    <property type="match status" value="1"/>
</dbReference>
<evidence type="ECO:0000313" key="2">
    <source>
        <dbReference type="Proteomes" id="UP000219972"/>
    </source>
</evidence>
<evidence type="ECO:0000313" key="1">
    <source>
        <dbReference type="EMBL" id="PDS48457.1"/>
    </source>
</evidence>
<dbReference type="EMBL" id="NWSL01000027">
    <property type="protein sequence ID" value="PDS48457.1"/>
    <property type="molecule type" value="Genomic_DNA"/>
</dbReference>
<dbReference type="Gene3D" id="3.40.30.10">
    <property type="entry name" value="Glutaredoxin"/>
    <property type="match status" value="1"/>
</dbReference>
<dbReference type="SUPFAM" id="SSF52833">
    <property type="entry name" value="Thioredoxin-like"/>
    <property type="match status" value="1"/>
</dbReference>
<proteinExistence type="predicted"/>